<feature type="transmembrane region" description="Helical" evidence="2">
    <location>
        <begin position="295"/>
        <end position="319"/>
    </location>
</feature>
<accession>A0A2J6TB46</accession>
<dbReference type="InParanoid" id="A0A2J6TB46"/>
<dbReference type="Proteomes" id="UP000235371">
    <property type="component" value="Unassembled WGS sequence"/>
</dbReference>
<keyword evidence="2" id="KW-0472">Membrane</keyword>
<keyword evidence="2" id="KW-0812">Transmembrane</keyword>
<keyword evidence="2" id="KW-1133">Transmembrane helix</keyword>
<dbReference type="EMBL" id="KZ613791">
    <property type="protein sequence ID" value="PMD60188.1"/>
    <property type="molecule type" value="Genomic_DNA"/>
</dbReference>
<evidence type="ECO:0000313" key="3">
    <source>
        <dbReference type="EMBL" id="PMD60188.1"/>
    </source>
</evidence>
<organism evidence="3 4">
    <name type="scientific">Hyaloscypha bicolor E</name>
    <dbReference type="NCBI Taxonomy" id="1095630"/>
    <lineage>
        <taxon>Eukaryota</taxon>
        <taxon>Fungi</taxon>
        <taxon>Dikarya</taxon>
        <taxon>Ascomycota</taxon>
        <taxon>Pezizomycotina</taxon>
        <taxon>Leotiomycetes</taxon>
        <taxon>Helotiales</taxon>
        <taxon>Hyaloscyphaceae</taxon>
        <taxon>Hyaloscypha</taxon>
        <taxon>Hyaloscypha bicolor</taxon>
    </lineage>
</organism>
<dbReference type="OrthoDB" id="3560773at2759"/>
<protein>
    <submittedName>
        <fullName evidence="3">Uncharacterized protein</fullName>
    </submittedName>
</protein>
<dbReference type="GeneID" id="36591158"/>
<name>A0A2J6TB46_9HELO</name>
<dbReference type="RefSeq" id="XP_024737092.1">
    <property type="nucleotide sequence ID" value="XM_024883081.1"/>
</dbReference>
<keyword evidence="4" id="KW-1185">Reference proteome</keyword>
<reference evidence="3 4" key="1">
    <citation type="submission" date="2016-04" db="EMBL/GenBank/DDBJ databases">
        <title>A degradative enzymes factory behind the ericoid mycorrhizal symbiosis.</title>
        <authorList>
            <consortium name="DOE Joint Genome Institute"/>
            <person name="Martino E."/>
            <person name="Morin E."/>
            <person name="Grelet G."/>
            <person name="Kuo A."/>
            <person name="Kohler A."/>
            <person name="Daghino S."/>
            <person name="Barry K."/>
            <person name="Choi C."/>
            <person name="Cichocki N."/>
            <person name="Clum A."/>
            <person name="Copeland A."/>
            <person name="Hainaut M."/>
            <person name="Haridas S."/>
            <person name="Labutti K."/>
            <person name="Lindquist E."/>
            <person name="Lipzen A."/>
            <person name="Khouja H.-R."/>
            <person name="Murat C."/>
            <person name="Ohm R."/>
            <person name="Olson A."/>
            <person name="Spatafora J."/>
            <person name="Veneault-Fourrey C."/>
            <person name="Henrissat B."/>
            <person name="Grigoriev I."/>
            <person name="Martin F."/>
            <person name="Perotto S."/>
        </authorList>
    </citation>
    <scope>NUCLEOTIDE SEQUENCE [LARGE SCALE GENOMIC DNA]</scope>
    <source>
        <strain evidence="3 4">E</strain>
    </source>
</reference>
<proteinExistence type="predicted"/>
<evidence type="ECO:0000256" key="1">
    <source>
        <dbReference type="SAM" id="MobiDB-lite"/>
    </source>
</evidence>
<feature type="region of interest" description="Disordered" evidence="1">
    <location>
        <begin position="33"/>
        <end position="62"/>
    </location>
</feature>
<sequence>MNAEPLPVDNASTFYDDASYGMYNDMVHELFPDSPDVDAESSDALVPVVRPSSPKEEDDSLSRTAYGDLLSKAVEALRCQVTNTTNKLHAEQGPDSSRAFLSTVTALSTLPTEDFARICTGIYRASTSFYPDTPPASDAGPGSPLADSTKEDRTPQPVKRIQIQEKLEKFIANARVALIQLVNNHWERLASGLKVQELQGDPFSNDKRLRRVYHHHELRRLRVETELHWLRRALSLIRNLRDFQEYLEENDHRPSDTSNHRLRHAYLVYIYTAGFSSSALNIYDIKIALKEDLRYAIRWIIFINALGLGTILISGEAIAKLV</sequence>
<feature type="transmembrane region" description="Helical" evidence="2">
    <location>
        <begin position="266"/>
        <end position="283"/>
    </location>
</feature>
<feature type="region of interest" description="Disordered" evidence="1">
    <location>
        <begin position="130"/>
        <end position="156"/>
    </location>
</feature>
<evidence type="ECO:0000256" key="2">
    <source>
        <dbReference type="SAM" id="Phobius"/>
    </source>
</evidence>
<evidence type="ECO:0000313" key="4">
    <source>
        <dbReference type="Proteomes" id="UP000235371"/>
    </source>
</evidence>
<gene>
    <name evidence="3" type="ORF">K444DRAFT_629600</name>
</gene>
<dbReference type="AlphaFoldDB" id="A0A2J6TB46"/>